<feature type="transmembrane region" description="Helical" evidence="1">
    <location>
        <begin position="263"/>
        <end position="287"/>
    </location>
</feature>
<name>A0A895Y8T7_9ACTN</name>
<feature type="transmembrane region" description="Helical" evidence="1">
    <location>
        <begin position="348"/>
        <end position="367"/>
    </location>
</feature>
<proteinExistence type="predicted"/>
<keyword evidence="1" id="KW-0472">Membrane</keyword>
<sequence length="386" mass="40934">MPIKGQHWFLSDVQPSLLLTLAVVVTVVAVLTVAALTGLIRAVRDPIGTYRSARPDNARLRWWSVVFIGAVVALFWLRSDPFVAVAFTFAVILGWGLISTGPWIVAGLGRLLARRASRPATFLAGRRLSDSPHSAWRAVGGMALAAFLAGFVAISLPVGLGNVSDYASRANHLDFVVPSRSVDDIAHEVASVIRTENLDADVEATAPPFWLGSDSWATLSLTTHGPDSEIDRARTALTAQGLWGPELRLSDDLPTVWMVQDGIIVSLLLIPIAALVALASMVIGTVARILDQRGSLLALSLSGTPQSLLIAVQRREIILPTVLLAGVASIAGIASGASLGVVNPLNPYTLTTFAGVMVIGAIALLLADLTMRPVLERVSTDLSERE</sequence>
<evidence type="ECO:0000313" key="3">
    <source>
        <dbReference type="Proteomes" id="UP000662857"/>
    </source>
</evidence>
<dbReference type="KEGG" id="nhy:JQS43_19605"/>
<dbReference type="RefSeq" id="WP_239675857.1">
    <property type="nucleotide sequence ID" value="NZ_CP070499.1"/>
</dbReference>
<feature type="transmembrane region" description="Helical" evidence="1">
    <location>
        <begin position="317"/>
        <end position="342"/>
    </location>
</feature>
<gene>
    <name evidence="2" type="ORF">JQS43_19605</name>
</gene>
<feature type="transmembrane region" description="Helical" evidence="1">
    <location>
        <begin position="17"/>
        <end position="40"/>
    </location>
</feature>
<dbReference type="AlphaFoldDB" id="A0A895Y8T7"/>
<reference evidence="2" key="1">
    <citation type="submission" date="2021-02" db="EMBL/GenBank/DDBJ databases">
        <title>Natrosporangium hydrolyticum gen. nov., sp. nov, a haloalkaliphilic actinobacterium from a soda solonchak soil.</title>
        <authorList>
            <person name="Sorokin D.Y."/>
            <person name="Khijniak T.V."/>
            <person name="Zakharycheva A.P."/>
            <person name="Boueva O.V."/>
            <person name="Ariskina E.V."/>
            <person name="Hahnke R.L."/>
            <person name="Bunk B."/>
            <person name="Sproer C."/>
            <person name="Schumann P."/>
            <person name="Evtushenko L.I."/>
            <person name="Kublanov I.V."/>
        </authorList>
    </citation>
    <scope>NUCLEOTIDE SEQUENCE</scope>
    <source>
        <strain evidence="2">DSM 106523</strain>
    </source>
</reference>
<keyword evidence="1" id="KW-0812">Transmembrane</keyword>
<organism evidence="2 3">
    <name type="scientific">Natronosporangium hydrolyticum</name>
    <dbReference type="NCBI Taxonomy" id="2811111"/>
    <lineage>
        <taxon>Bacteria</taxon>
        <taxon>Bacillati</taxon>
        <taxon>Actinomycetota</taxon>
        <taxon>Actinomycetes</taxon>
        <taxon>Micromonosporales</taxon>
        <taxon>Micromonosporaceae</taxon>
        <taxon>Natronosporangium</taxon>
    </lineage>
</organism>
<dbReference type="Proteomes" id="UP000662857">
    <property type="component" value="Chromosome"/>
</dbReference>
<dbReference type="EMBL" id="CP070499">
    <property type="protein sequence ID" value="QSB13751.1"/>
    <property type="molecule type" value="Genomic_DNA"/>
</dbReference>
<evidence type="ECO:0008006" key="4">
    <source>
        <dbReference type="Google" id="ProtNLM"/>
    </source>
</evidence>
<evidence type="ECO:0000313" key="2">
    <source>
        <dbReference type="EMBL" id="QSB13751.1"/>
    </source>
</evidence>
<evidence type="ECO:0000256" key="1">
    <source>
        <dbReference type="SAM" id="Phobius"/>
    </source>
</evidence>
<keyword evidence="1" id="KW-1133">Transmembrane helix</keyword>
<accession>A0A895Y8T7</accession>
<protein>
    <recommendedName>
        <fullName evidence="4">ABC transporter permease</fullName>
    </recommendedName>
</protein>
<feature type="transmembrane region" description="Helical" evidence="1">
    <location>
        <begin position="134"/>
        <end position="156"/>
    </location>
</feature>
<feature type="transmembrane region" description="Helical" evidence="1">
    <location>
        <begin position="60"/>
        <end position="77"/>
    </location>
</feature>
<feature type="transmembrane region" description="Helical" evidence="1">
    <location>
        <begin position="83"/>
        <end position="113"/>
    </location>
</feature>
<keyword evidence="3" id="KW-1185">Reference proteome</keyword>